<dbReference type="GO" id="GO:0004803">
    <property type="term" value="F:transposase activity"/>
    <property type="evidence" value="ECO:0007669"/>
    <property type="project" value="InterPro"/>
</dbReference>
<evidence type="ECO:0000313" key="10">
    <source>
        <dbReference type="EMBL" id="MDH1900532.1"/>
    </source>
</evidence>
<dbReference type="EMBL" id="JAOCFT010000003">
    <property type="protein sequence ID" value="MDH1900532.1"/>
    <property type="molecule type" value="Genomic_DNA"/>
</dbReference>
<evidence type="ECO:0000313" key="11">
    <source>
        <dbReference type="Proteomes" id="UP001160758"/>
    </source>
</evidence>
<sequence length="231" mass="26837">MASITVHCPRCNSDHVYRHGKTPAGHVRYRCPVCPHVFQLTYTYEARKPGVKDKIVDMAFNGSGVRDTARVLKIGINTVIRAPKKLTPRQVTSEKVVLDDVALICELDEQWAYVGNKQHRHWLWYAFDTKRKRVVAYTFGPRNDETCRRLLSLLSPFQIGFITSDDWGSYAREVPSEMHLTGKIFTQRIERNNLTLRTRIKRLARKTICFSRSVELHEKVIGAFIERHHFN</sequence>
<evidence type="ECO:0000259" key="5">
    <source>
        <dbReference type="Pfam" id="PF03811"/>
    </source>
</evidence>
<comment type="similarity">
    <text evidence="2">Belongs to the transposase 27 family.</text>
</comment>
<organism evidence="8 11">
    <name type="scientific">Aeromonas caviae</name>
    <name type="common">Aeromonas punctata</name>
    <dbReference type="NCBI Taxonomy" id="648"/>
    <lineage>
        <taxon>Bacteria</taxon>
        <taxon>Pseudomonadati</taxon>
        <taxon>Pseudomonadota</taxon>
        <taxon>Gammaproteobacteria</taxon>
        <taxon>Aeromonadales</taxon>
        <taxon>Aeromonadaceae</taxon>
        <taxon>Aeromonas</taxon>
    </lineage>
</organism>
<proteinExistence type="inferred from homology"/>
<dbReference type="PANTHER" id="PTHR33293:SF1">
    <property type="entry name" value="INSERTION ELEMENT IS1 1 PROTEIN INSB-RELATED"/>
    <property type="match status" value="1"/>
</dbReference>
<keyword evidence="4" id="KW-0233">DNA recombination</keyword>
<evidence type="ECO:0000313" key="7">
    <source>
        <dbReference type="EMBL" id="MDH1897217.1"/>
    </source>
</evidence>
<protein>
    <submittedName>
        <fullName evidence="8">IS1 family transposase</fullName>
    </submittedName>
</protein>
<evidence type="ECO:0000256" key="4">
    <source>
        <dbReference type="ARBA" id="ARBA00023172"/>
    </source>
</evidence>
<dbReference type="GO" id="GO:0006313">
    <property type="term" value="P:DNA transposition"/>
    <property type="evidence" value="ECO:0007669"/>
    <property type="project" value="InterPro"/>
</dbReference>
<accession>A0AA42VFG2</accession>
<dbReference type="Pfam" id="PF12759">
    <property type="entry name" value="HTH_Tnp_IS1"/>
    <property type="match status" value="1"/>
</dbReference>
<dbReference type="GO" id="GO:0003677">
    <property type="term" value="F:DNA binding"/>
    <property type="evidence" value="ECO:0007669"/>
    <property type="project" value="InterPro"/>
</dbReference>
<evidence type="ECO:0000256" key="3">
    <source>
        <dbReference type="ARBA" id="ARBA00022578"/>
    </source>
</evidence>
<feature type="domain" description="Insertion element IS1 protein InsA helix-turn-helix" evidence="6">
    <location>
        <begin position="42"/>
        <end position="84"/>
    </location>
</feature>
<evidence type="ECO:0000313" key="9">
    <source>
        <dbReference type="EMBL" id="MDH1900348.1"/>
    </source>
</evidence>
<dbReference type="EMBL" id="JAOCFT010000002">
    <property type="protein sequence ID" value="MDH1900268.1"/>
    <property type="molecule type" value="Genomic_DNA"/>
</dbReference>
<dbReference type="InterPro" id="IPR024431">
    <property type="entry name" value="InsA_HTH_dom"/>
</dbReference>
<feature type="domain" description="InsA N-terminal zinc ribbon" evidence="5">
    <location>
        <begin position="1"/>
        <end position="34"/>
    </location>
</feature>
<dbReference type="AlphaFoldDB" id="A0AA42VFG2"/>
<dbReference type="InterPro" id="IPR051354">
    <property type="entry name" value="Transposase_27_IS1"/>
</dbReference>
<dbReference type="Proteomes" id="UP001160758">
    <property type="component" value="Unassembled WGS sequence"/>
</dbReference>
<evidence type="ECO:0000313" key="8">
    <source>
        <dbReference type="EMBL" id="MDH1900268.1"/>
    </source>
</evidence>
<dbReference type="RefSeq" id="WP_279981248.1">
    <property type="nucleotide sequence ID" value="NZ_JAOCFT010000001.1"/>
</dbReference>
<evidence type="ECO:0000259" key="6">
    <source>
        <dbReference type="Pfam" id="PF12759"/>
    </source>
</evidence>
<comment type="function">
    <text evidence="1">Absolutely required for transposition of IS1.</text>
</comment>
<dbReference type="PANTHER" id="PTHR33293">
    <property type="entry name" value="INSERTION ELEMENT IS1 1 PROTEIN INSB-RELATED"/>
    <property type="match status" value="1"/>
</dbReference>
<dbReference type="Pfam" id="PF03811">
    <property type="entry name" value="Zn_ribbon_InsA"/>
    <property type="match status" value="1"/>
</dbReference>
<dbReference type="NCBIfam" id="NF033558">
    <property type="entry name" value="transpos_IS1"/>
    <property type="match status" value="1"/>
</dbReference>
<dbReference type="EMBL" id="JAOCFT010000002">
    <property type="protein sequence ID" value="MDH1900348.1"/>
    <property type="molecule type" value="Genomic_DNA"/>
</dbReference>
<evidence type="ECO:0000256" key="2">
    <source>
        <dbReference type="ARBA" id="ARBA00008841"/>
    </source>
</evidence>
<dbReference type="EMBL" id="JAOCFT010000001">
    <property type="protein sequence ID" value="MDH1897217.1"/>
    <property type="molecule type" value="Genomic_DNA"/>
</dbReference>
<comment type="caution">
    <text evidence="8">The sequence shown here is derived from an EMBL/GenBank/DDBJ whole genome shotgun (WGS) entry which is preliminary data.</text>
</comment>
<reference evidence="8" key="1">
    <citation type="submission" date="2022-09" db="EMBL/GenBank/DDBJ databases">
        <title>Intensive care unit water sources are persistently colonized with multi-drug resistant bacteria and are the site of extensive horizontal gene transfer of antibiotic resistance genes.</title>
        <authorList>
            <person name="Diorio-Toth L."/>
        </authorList>
    </citation>
    <scope>NUCLEOTIDE SEQUENCE</scope>
    <source>
        <strain evidence="8">GD03796</strain>
    </source>
</reference>
<evidence type="ECO:0000256" key="1">
    <source>
        <dbReference type="ARBA" id="ARBA00004091"/>
    </source>
</evidence>
<dbReference type="InterPro" id="IPR003220">
    <property type="entry name" value="InsA_N_dom_Znf"/>
</dbReference>
<keyword evidence="3" id="KW-0815">Transposition</keyword>
<dbReference type="InterPro" id="IPR005063">
    <property type="entry name" value="Transposase_27"/>
</dbReference>
<name>A0AA42VFG2_AERCA</name>
<gene>
    <name evidence="7" type="ORF">N5I07_06500</name>
    <name evidence="8" type="ORF">N5I07_22510</name>
    <name evidence="9" type="ORF">N5I07_22935</name>
    <name evidence="10" type="ORF">N5I07_23900</name>
</gene>
<dbReference type="Pfam" id="PF03400">
    <property type="entry name" value="DDE_Tnp_IS1"/>
    <property type="match status" value="1"/>
</dbReference>